<evidence type="ECO:0000313" key="3">
    <source>
        <dbReference type="Proteomes" id="UP000509241"/>
    </source>
</evidence>
<organism evidence="2 3">
    <name type="scientific">Natrinema halophilum</name>
    <dbReference type="NCBI Taxonomy" id="1699371"/>
    <lineage>
        <taxon>Archaea</taxon>
        <taxon>Methanobacteriati</taxon>
        <taxon>Methanobacteriota</taxon>
        <taxon>Stenosarchaea group</taxon>
        <taxon>Halobacteria</taxon>
        <taxon>Halobacteriales</taxon>
        <taxon>Natrialbaceae</taxon>
        <taxon>Natrinema</taxon>
    </lineage>
</organism>
<keyword evidence="3" id="KW-1185">Reference proteome</keyword>
<dbReference type="KEGG" id="haly:HYG82_11530"/>
<dbReference type="OrthoDB" id="155519at2157"/>
<evidence type="ECO:0000313" key="2">
    <source>
        <dbReference type="EMBL" id="QLG49449.1"/>
    </source>
</evidence>
<proteinExistence type="predicted"/>
<dbReference type="Proteomes" id="UP000509241">
    <property type="component" value="Chromosome"/>
</dbReference>
<dbReference type="AlphaFoldDB" id="A0A7D5GSN9"/>
<feature type="region of interest" description="Disordered" evidence="1">
    <location>
        <begin position="35"/>
        <end position="55"/>
    </location>
</feature>
<name>A0A7D5GSN9_9EURY</name>
<accession>A0A7D5GSN9</accession>
<sequence length="89" mass="10190">MADTPDVNAVETEDEYIHVRFRDPDRYDEIRTPEWAENPAESVSEGSEVRTGKLEGKDDWEVTSVLIEKHVGEDKAKEQAKEIVDEIES</sequence>
<dbReference type="EMBL" id="CP058601">
    <property type="protein sequence ID" value="QLG49449.1"/>
    <property type="molecule type" value="Genomic_DNA"/>
</dbReference>
<gene>
    <name evidence="2" type="ORF">HYG82_11530</name>
</gene>
<evidence type="ECO:0000256" key="1">
    <source>
        <dbReference type="SAM" id="MobiDB-lite"/>
    </source>
</evidence>
<reference evidence="2 3" key="1">
    <citation type="submission" date="2020-07" db="EMBL/GenBank/DDBJ databases">
        <authorList>
            <person name="Cui H."/>
        </authorList>
    </citation>
    <scope>NUCLEOTIDE SEQUENCE [LARGE SCALE GENOMIC DNA]</scope>
    <source>
        <strain evidence="2 3">YPL8</strain>
    </source>
</reference>
<dbReference type="RefSeq" id="WP_179261182.1">
    <property type="nucleotide sequence ID" value="NZ_CP058601.1"/>
</dbReference>
<protein>
    <submittedName>
        <fullName evidence="2">Uncharacterized protein</fullName>
    </submittedName>
</protein>
<dbReference type="GeneID" id="56033931"/>